<gene>
    <name evidence="10" type="ORF">UW52_C0069G0006</name>
</gene>
<dbReference type="Proteomes" id="UP000034521">
    <property type="component" value="Unassembled WGS sequence"/>
</dbReference>
<feature type="domain" description="MacB-like periplasmic core" evidence="9">
    <location>
        <begin position="22"/>
        <end position="245"/>
    </location>
</feature>
<evidence type="ECO:0000313" key="11">
    <source>
        <dbReference type="Proteomes" id="UP000034521"/>
    </source>
</evidence>
<proteinExistence type="inferred from homology"/>
<evidence type="ECO:0000256" key="2">
    <source>
        <dbReference type="ARBA" id="ARBA00022475"/>
    </source>
</evidence>
<dbReference type="AlphaFoldDB" id="A0A0G1LBK3"/>
<evidence type="ECO:0000259" key="8">
    <source>
        <dbReference type="Pfam" id="PF02687"/>
    </source>
</evidence>
<evidence type="ECO:0000313" key="10">
    <source>
        <dbReference type="EMBL" id="KKT57304.1"/>
    </source>
</evidence>
<comment type="similarity">
    <text evidence="6">Belongs to the ABC-4 integral membrane protein family.</text>
</comment>
<comment type="subcellular location">
    <subcellularLocation>
        <location evidence="1">Cell membrane</location>
        <topology evidence="1">Multi-pass membrane protein</topology>
    </subcellularLocation>
</comment>
<evidence type="ECO:0000259" key="9">
    <source>
        <dbReference type="Pfam" id="PF12704"/>
    </source>
</evidence>
<evidence type="ECO:0000256" key="4">
    <source>
        <dbReference type="ARBA" id="ARBA00022989"/>
    </source>
</evidence>
<evidence type="ECO:0000256" key="1">
    <source>
        <dbReference type="ARBA" id="ARBA00004651"/>
    </source>
</evidence>
<dbReference type="Pfam" id="PF12704">
    <property type="entry name" value="MacB_PCD"/>
    <property type="match status" value="1"/>
</dbReference>
<keyword evidence="2" id="KW-1003">Cell membrane</keyword>
<sequence>MTYFLFILKSAFEDFYRNKLRTLLTSLGILIGVASVVLLIALGLGLKAYIKQQFESLGTNVLYAMPGTMETMSRGGPGNSEIRLDDKDVRTLKKVRNVTAVVPFYSKVSRVQGSIDTKTFEFAASTAEVFDVMSLDVEYGVPFTKSDVEKGSKKIVIGPKVAEKIFGSASNALGKTAKIDGQAYKVVGVVKAKGGGGLGTPSVDEHIYMPHTAAWSFNPTKKYMMIYIKAADETVIPSIKEEATKALLKRYKKDEVSIIEQTEILNTINSIFNILNSVLIGIAAISLVVGGVGIMNIMYVSVVERIREIGIRRAIGAKKYDILWQFLAEAVLLSGIGGVLGLLAAGIGVLALQTLFPAYIDLPTILIALGVSSGVGIVFGVMPAKKAADLSPIEAIRYE</sequence>
<comment type="caution">
    <text evidence="10">The sequence shown here is derived from an EMBL/GenBank/DDBJ whole genome shotgun (WGS) entry which is preliminary data.</text>
</comment>
<keyword evidence="4 7" id="KW-1133">Transmembrane helix</keyword>
<evidence type="ECO:0000256" key="7">
    <source>
        <dbReference type="SAM" id="Phobius"/>
    </source>
</evidence>
<feature type="transmembrane region" description="Helical" evidence="7">
    <location>
        <begin position="323"/>
        <end position="356"/>
    </location>
</feature>
<evidence type="ECO:0000256" key="3">
    <source>
        <dbReference type="ARBA" id="ARBA00022692"/>
    </source>
</evidence>
<feature type="transmembrane region" description="Helical" evidence="7">
    <location>
        <begin position="20"/>
        <end position="46"/>
    </location>
</feature>
<organism evidence="10 11">
    <name type="scientific">Candidatus Gottesmanbacteria bacterium GW2011_GWA1_44_24b</name>
    <dbReference type="NCBI Taxonomy" id="1618437"/>
    <lineage>
        <taxon>Bacteria</taxon>
        <taxon>Candidatus Gottesmaniibacteriota</taxon>
    </lineage>
</organism>
<feature type="transmembrane region" description="Helical" evidence="7">
    <location>
        <begin position="278"/>
        <end position="302"/>
    </location>
</feature>
<dbReference type="GO" id="GO:0005886">
    <property type="term" value="C:plasma membrane"/>
    <property type="evidence" value="ECO:0007669"/>
    <property type="project" value="UniProtKB-SubCell"/>
</dbReference>
<name>A0A0G1LBK3_9BACT</name>
<feature type="transmembrane region" description="Helical" evidence="7">
    <location>
        <begin position="362"/>
        <end position="382"/>
    </location>
</feature>
<dbReference type="InterPro" id="IPR050250">
    <property type="entry name" value="Macrolide_Exporter_MacB"/>
</dbReference>
<dbReference type="InterPro" id="IPR003838">
    <property type="entry name" value="ABC3_permease_C"/>
</dbReference>
<evidence type="ECO:0000256" key="6">
    <source>
        <dbReference type="ARBA" id="ARBA00038076"/>
    </source>
</evidence>
<accession>A0A0G1LBK3</accession>
<keyword evidence="5 7" id="KW-0472">Membrane</keyword>
<dbReference type="GO" id="GO:0022857">
    <property type="term" value="F:transmembrane transporter activity"/>
    <property type="evidence" value="ECO:0007669"/>
    <property type="project" value="TreeGrafter"/>
</dbReference>
<evidence type="ECO:0000256" key="5">
    <source>
        <dbReference type="ARBA" id="ARBA00023136"/>
    </source>
</evidence>
<keyword evidence="3 7" id="KW-0812">Transmembrane</keyword>
<dbReference type="EMBL" id="LCIQ01000069">
    <property type="protein sequence ID" value="KKT57304.1"/>
    <property type="molecule type" value="Genomic_DNA"/>
</dbReference>
<protein>
    <recommendedName>
        <fullName evidence="12">ABC transporter, permease protein</fullName>
    </recommendedName>
</protein>
<dbReference type="InterPro" id="IPR025857">
    <property type="entry name" value="MacB_PCD"/>
</dbReference>
<reference evidence="10 11" key="1">
    <citation type="journal article" date="2015" name="Nature">
        <title>rRNA introns, odd ribosomes, and small enigmatic genomes across a large radiation of phyla.</title>
        <authorList>
            <person name="Brown C.T."/>
            <person name="Hug L.A."/>
            <person name="Thomas B.C."/>
            <person name="Sharon I."/>
            <person name="Castelle C.J."/>
            <person name="Singh A."/>
            <person name="Wilkins M.J."/>
            <person name="Williams K.H."/>
            <person name="Banfield J.F."/>
        </authorList>
    </citation>
    <scope>NUCLEOTIDE SEQUENCE [LARGE SCALE GENOMIC DNA]</scope>
</reference>
<dbReference type="PANTHER" id="PTHR30572:SF4">
    <property type="entry name" value="ABC TRANSPORTER PERMEASE YTRF"/>
    <property type="match status" value="1"/>
</dbReference>
<dbReference type="Pfam" id="PF02687">
    <property type="entry name" value="FtsX"/>
    <property type="match status" value="1"/>
</dbReference>
<evidence type="ECO:0008006" key="12">
    <source>
        <dbReference type="Google" id="ProtNLM"/>
    </source>
</evidence>
<feature type="domain" description="ABC3 transporter permease C-terminal" evidence="8">
    <location>
        <begin position="282"/>
        <end position="392"/>
    </location>
</feature>
<dbReference type="PANTHER" id="PTHR30572">
    <property type="entry name" value="MEMBRANE COMPONENT OF TRANSPORTER-RELATED"/>
    <property type="match status" value="1"/>
</dbReference>